<sequence length="85" mass="9551">MTMLGTIRQNKPELPEKNVKQRSAQISLLFNCCKLHPKKNKNVILISTLSHDREASSGPDKNPQMILRCNAIKGTMDTLDQLFSA</sequence>
<evidence type="ECO:0000313" key="2">
    <source>
        <dbReference type="Proteomes" id="UP000887013"/>
    </source>
</evidence>
<comment type="caution">
    <text evidence="1">The sequence shown here is derived from an EMBL/GenBank/DDBJ whole genome shotgun (WGS) entry which is preliminary data.</text>
</comment>
<proteinExistence type="predicted"/>
<accession>A0A8X6UK02</accession>
<reference evidence="1" key="1">
    <citation type="submission" date="2020-08" db="EMBL/GenBank/DDBJ databases">
        <title>Multicomponent nature underlies the extraordinary mechanical properties of spider dragline silk.</title>
        <authorList>
            <person name="Kono N."/>
            <person name="Nakamura H."/>
            <person name="Mori M."/>
            <person name="Yoshida Y."/>
            <person name="Ohtoshi R."/>
            <person name="Malay A.D."/>
            <person name="Moran D.A.P."/>
            <person name="Tomita M."/>
            <person name="Numata K."/>
            <person name="Arakawa K."/>
        </authorList>
    </citation>
    <scope>NUCLEOTIDE SEQUENCE</scope>
</reference>
<protein>
    <submittedName>
        <fullName evidence="1">Uncharacterized protein</fullName>
    </submittedName>
</protein>
<dbReference type="EMBL" id="BMAW01030789">
    <property type="protein sequence ID" value="GFU18123.1"/>
    <property type="molecule type" value="Genomic_DNA"/>
</dbReference>
<dbReference type="AlphaFoldDB" id="A0A8X6UK02"/>
<organism evidence="1 2">
    <name type="scientific">Nephila pilipes</name>
    <name type="common">Giant wood spider</name>
    <name type="synonym">Nephila maculata</name>
    <dbReference type="NCBI Taxonomy" id="299642"/>
    <lineage>
        <taxon>Eukaryota</taxon>
        <taxon>Metazoa</taxon>
        <taxon>Ecdysozoa</taxon>
        <taxon>Arthropoda</taxon>
        <taxon>Chelicerata</taxon>
        <taxon>Arachnida</taxon>
        <taxon>Araneae</taxon>
        <taxon>Araneomorphae</taxon>
        <taxon>Entelegynae</taxon>
        <taxon>Araneoidea</taxon>
        <taxon>Nephilidae</taxon>
        <taxon>Nephila</taxon>
    </lineage>
</organism>
<name>A0A8X6UK02_NEPPI</name>
<dbReference type="OrthoDB" id="6435719at2759"/>
<keyword evidence="2" id="KW-1185">Reference proteome</keyword>
<evidence type="ECO:0000313" key="1">
    <source>
        <dbReference type="EMBL" id="GFU18123.1"/>
    </source>
</evidence>
<dbReference type="Proteomes" id="UP000887013">
    <property type="component" value="Unassembled WGS sequence"/>
</dbReference>
<gene>
    <name evidence="1" type="ORF">NPIL_120831</name>
</gene>